<dbReference type="GO" id="GO:0009307">
    <property type="term" value="P:DNA restriction-modification system"/>
    <property type="evidence" value="ECO:0007669"/>
    <property type="project" value="InterPro"/>
</dbReference>
<dbReference type="EMBL" id="VZCW01000387">
    <property type="protein sequence ID" value="MQN14180.1"/>
    <property type="molecule type" value="Genomic_DNA"/>
</dbReference>
<protein>
    <submittedName>
        <fullName evidence="1">5-methylcytosine-specific restriction endonuclease system specificity protein McrC</fullName>
        <ecNumber evidence="1">3.1.21.-</ecNumber>
    </submittedName>
</protein>
<name>A0AA90ZMX1_9BACT</name>
<evidence type="ECO:0000313" key="1">
    <source>
        <dbReference type="EMBL" id="MQN14180.1"/>
    </source>
</evidence>
<dbReference type="InterPro" id="IPR019292">
    <property type="entry name" value="McrC"/>
</dbReference>
<dbReference type="GO" id="GO:0016787">
    <property type="term" value="F:hydrolase activity"/>
    <property type="evidence" value="ECO:0007669"/>
    <property type="project" value="UniProtKB-KW"/>
</dbReference>
<dbReference type="Pfam" id="PF10117">
    <property type="entry name" value="McrBC"/>
    <property type="match status" value="1"/>
</dbReference>
<dbReference type="PANTHER" id="PTHR38733:SF1">
    <property type="entry name" value="TYPE IV METHYL-DIRECTED RESTRICTION ENZYME ECOKMCRBC"/>
    <property type="match status" value="1"/>
</dbReference>
<dbReference type="GO" id="GO:0004519">
    <property type="term" value="F:endonuclease activity"/>
    <property type="evidence" value="ECO:0007669"/>
    <property type="project" value="UniProtKB-KW"/>
</dbReference>
<proteinExistence type="predicted"/>
<dbReference type="NCBIfam" id="NF007277">
    <property type="entry name" value="PRK09736.1"/>
    <property type="match status" value="1"/>
</dbReference>
<evidence type="ECO:0000313" key="2">
    <source>
        <dbReference type="Proteomes" id="UP000442105"/>
    </source>
</evidence>
<dbReference type="RefSeq" id="WP_153129522.1">
    <property type="nucleotide sequence ID" value="NZ_VZCW01000387.1"/>
</dbReference>
<keyword evidence="1" id="KW-0540">Nuclease</keyword>
<sequence>MTIDKDIPIKNIFYMLTYAFKELNREHYKRVETENFDNIHDMFAEILYLGISYLLKQGLHREYVDCEDTLSTLRGKLDVWATIKEKMRHTAKLACAFDEFSSNNIFNQVLKATVVLLLGCGDVKSARKGKIRKLMLFFENVENIDLKSVRWSCLRYDRNTQTYQMLHSICYFVVFDLLLTTENGNQQVPMFSDENMALLFQRFILEYYRREHPDYGAKGCRVKWNLDEDEVPSSLLPTMNTDVTLRLGDRTLIIDAKYYSHTLQENFGKQTIHSANLYQIYAYVTNEDIDKNGYQKGNVDGMLLYAMTEKYGKKSERIKLKAGNVIYVKTLDLSQDFEEIKKQLDEFALSE</sequence>
<dbReference type="Proteomes" id="UP000442105">
    <property type="component" value="Unassembled WGS sequence"/>
</dbReference>
<dbReference type="InterPro" id="IPR014407">
    <property type="entry name" value="McrC_bac"/>
</dbReference>
<dbReference type="PANTHER" id="PTHR38733">
    <property type="entry name" value="PROTEIN MCRC"/>
    <property type="match status" value="1"/>
</dbReference>
<keyword evidence="1" id="KW-0255">Endonuclease</keyword>
<dbReference type="PIRSF" id="PIRSF003109">
    <property type="entry name" value="McrC"/>
    <property type="match status" value="1"/>
</dbReference>
<keyword evidence="1" id="KW-0378">Hydrolase</keyword>
<gene>
    <name evidence="1" type="primary">mcrC</name>
    <name evidence="1" type="ORF">F7D95_15585</name>
</gene>
<comment type="caution">
    <text evidence="1">The sequence shown here is derived from an EMBL/GenBank/DDBJ whole genome shotgun (WGS) entry which is preliminary data.</text>
</comment>
<dbReference type="AlphaFoldDB" id="A0AA90ZMX1"/>
<accession>A0AA90ZMX1</accession>
<reference evidence="2" key="1">
    <citation type="submission" date="2019-09" db="EMBL/GenBank/DDBJ databases">
        <title>Distinct polysaccharide growth profiles of human intestinal Prevotella copri isolates.</title>
        <authorList>
            <person name="Fehlner-Peach H."/>
            <person name="Magnabosco C."/>
            <person name="Raghavan V."/>
            <person name="Scher J.U."/>
            <person name="Tett A."/>
            <person name="Cox L.M."/>
            <person name="Gottsegen C."/>
            <person name="Watters A."/>
            <person name="Wiltshire- Gordon J.D."/>
            <person name="Segata N."/>
            <person name="Bonneau R."/>
            <person name="Littman D.R."/>
        </authorList>
    </citation>
    <scope>NUCLEOTIDE SEQUENCE [LARGE SCALE GENOMIC DNA]</scope>
    <source>
        <strain evidence="2">iAQ1179</strain>
    </source>
</reference>
<dbReference type="EC" id="3.1.21.-" evidence="1"/>
<organism evidence="1 2">
    <name type="scientific">Segatella copri</name>
    <dbReference type="NCBI Taxonomy" id="165179"/>
    <lineage>
        <taxon>Bacteria</taxon>
        <taxon>Pseudomonadati</taxon>
        <taxon>Bacteroidota</taxon>
        <taxon>Bacteroidia</taxon>
        <taxon>Bacteroidales</taxon>
        <taxon>Prevotellaceae</taxon>
        <taxon>Segatella</taxon>
    </lineage>
</organism>